<proteinExistence type="predicted"/>
<protein>
    <submittedName>
        <fullName evidence="1">Uncharacterized protein</fullName>
    </submittedName>
</protein>
<evidence type="ECO:0000313" key="1">
    <source>
        <dbReference type="EMBL" id="CSC80868.1"/>
    </source>
</evidence>
<name>A0A655ZS31_VIBCL</name>
<dbReference type="EMBL" id="CWQJ01000035">
    <property type="protein sequence ID" value="CSC80868.1"/>
    <property type="molecule type" value="Genomic_DNA"/>
</dbReference>
<evidence type="ECO:0000313" key="2">
    <source>
        <dbReference type="Proteomes" id="UP000046067"/>
    </source>
</evidence>
<dbReference type="Proteomes" id="UP000046067">
    <property type="component" value="Unassembled WGS sequence"/>
</dbReference>
<dbReference type="AlphaFoldDB" id="A0A655ZS31"/>
<accession>A0A655ZS31</accession>
<reference evidence="1 2" key="1">
    <citation type="submission" date="2015-07" db="EMBL/GenBank/DDBJ databases">
        <authorList>
            <consortium name="Pathogen Informatics"/>
        </authorList>
    </citation>
    <scope>NUCLEOTIDE SEQUENCE [LARGE SCALE GENOMIC DNA]</scope>
    <source>
        <strain evidence="1 2">A325</strain>
    </source>
</reference>
<sequence>MKGVNRIDLRRMSERGRLRPFFQCLHVRDGAALRVSHCIFDVHHQLELKLLGQIDKGQRILLIDRIVLQHRFTCVVIHIRAVATDDGRGQTQFIVVRARSGVVTTRDDQHMAMLLSRANRVFDLWMDGVIVTEHGAIKIQGEHFIHSDYLWP</sequence>
<gene>
    <name evidence="1" type="ORF">ERS013201_03618</name>
</gene>
<organism evidence="1 2">
    <name type="scientific">Vibrio cholerae</name>
    <dbReference type="NCBI Taxonomy" id="666"/>
    <lineage>
        <taxon>Bacteria</taxon>
        <taxon>Pseudomonadati</taxon>
        <taxon>Pseudomonadota</taxon>
        <taxon>Gammaproteobacteria</taxon>
        <taxon>Vibrionales</taxon>
        <taxon>Vibrionaceae</taxon>
        <taxon>Vibrio</taxon>
    </lineage>
</organism>